<keyword evidence="3" id="KW-0731">Sigma factor</keyword>
<evidence type="ECO:0000256" key="1">
    <source>
        <dbReference type="ARBA" id="ARBA00010641"/>
    </source>
</evidence>
<comment type="caution">
    <text evidence="7">The sequence shown here is derived from an EMBL/GenBank/DDBJ whole genome shotgun (WGS) entry which is preliminary data.</text>
</comment>
<dbReference type="Proteomes" id="UP000005555">
    <property type="component" value="Unassembled WGS sequence"/>
</dbReference>
<dbReference type="InterPro" id="IPR013249">
    <property type="entry name" value="RNA_pol_sigma70_r4_t2"/>
</dbReference>
<protein>
    <submittedName>
        <fullName evidence="7">RNA polymerase sigma-70 factor, ECF subfamily protein</fullName>
    </submittedName>
</protein>
<gene>
    <name evidence="7" type="ORF">GB2207_00455</name>
</gene>
<dbReference type="PANTHER" id="PTHR43133:SF63">
    <property type="entry name" value="RNA POLYMERASE SIGMA FACTOR FECI-RELATED"/>
    <property type="match status" value="1"/>
</dbReference>
<dbReference type="STRING" id="314287.GB2207_00455"/>
<dbReference type="GO" id="GO:0003677">
    <property type="term" value="F:DNA binding"/>
    <property type="evidence" value="ECO:0007669"/>
    <property type="project" value="InterPro"/>
</dbReference>
<dbReference type="InterPro" id="IPR014284">
    <property type="entry name" value="RNA_pol_sigma-70_dom"/>
</dbReference>
<dbReference type="InterPro" id="IPR013325">
    <property type="entry name" value="RNA_pol_sigma_r2"/>
</dbReference>
<dbReference type="AlphaFoldDB" id="Q1YQ45"/>
<evidence type="ECO:0000256" key="2">
    <source>
        <dbReference type="ARBA" id="ARBA00023015"/>
    </source>
</evidence>
<dbReference type="eggNOG" id="COG1595">
    <property type="taxonomic scope" value="Bacteria"/>
</dbReference>
<dbReference type="Pfam" id="PF04542">
    <property type="entry name" value="Sigma70_r2"/>
    <property type="match status" value="1"/>
</dbReference>
<keyword evidence="4" id="KW-0804">Transcription</keyword>
<dbReference type="OrthoDB" id="9797134at2"/>
<sequence length="212" mass="24545">MSHKQQETEQLDLRAEKQILLDRDRLEIEGLILDMTAAGAGITQTEIDQLYKDTSNQLRRLLVRKLGDEEGAEALAQDTYLKLLRVKHNQDVGDLRHYLFSMAVRLALNVLRKRKMDSQYYGQRENPSRQLSQNSCAYRVLLDELKCETLKESIAQLPEKTRYIYLLHQFKRLPADEIARHMNASEALISTHIDCARGQTEKALTEFVLMDV</sequence>
<dbReference type="NCBIfam" id="TIGR02937">
    <property type="entry name" value="sigma70-ECF"/>
    <property type="match status" value="1"/>
</dbReference>
<dbReference type="InterPro" id="IPR007627">
    <property type="entry name" value="RNA_pol_sigma70_r2"/>
</dbReference>
<feature type="domain" description="RNA polymerase sigma-70 region 2" evidence="5">
    <location>
        <begin position="50"/>
        <end position="115"/>
    </location>
</feature>
<reference evidence="7 8" key="1">
    <citation type="submission" date="2006-03" db="EMBL/GenBank/DDBJ databases">
        <authorList>
            <person name="Giovannoni S.J."/>
            <person name="Cho J.-C."/>
            <person name="Ferriera S."/>
            <person name="Johnson J."/>
            <person name="Kravitz S."/>
            <person name="Halpern A."/>
            <person name="Remington K."/>
            <person name="Beeson K."/>
            <person name="Tran B."/>
            <person name="Rogers Y.-H."/>
            <person name="Friedman R."/>
            <person name="Venter J.C."/>
        </authorList>
    </citation>
    <scope>NUCLEOTIDE SEQUENCE [LARGE SCALE GENOMIC DNA]</scope>
    <source>
        <strain evidence="7 8">HTCC2207</strain>
    </source>
</reference>
<evidence type="ECO:0000259" key="6">
    <source>
        <dbReference type="Pfam" id="PF08281"/>
    </source>
</evidence>
<dbReference type="GO" id="GO:0016987">
    <property type="term" value="F:sigma factor activity"/>
    <property type="evidence" value="ECO:0007669"/>
    <property type="project" value="UniProtKB-KW"/>
</dbReference>
<organism evidence="7 8">
    <name type="scientific">gamma proteobacterium HTCC2207</name>
    <dbReference type="NCBI Taxonomy" id="314287"/>
    <lineage>
        <taxon>Bacteria</taxon>
        <taxon>Pseudomonadati</taxon>
        <taxon>Pseudomonadota</taxon>
        <taxon>Gammaproteobacteria</taxon>
        <taxon>Cellvibrionales</taxon>
        <taxon>Porticoccaceae</taxon>
        <taxon>SAR92 clade</taxon>
    </lineage>
</organism>
<dbReference type="GO" id="GO:0006352">
    <property type="term" value="P:DNA-templated transcription initiation"/>
    <property type="evidence" value="ECO:0007669"/>
    <property type="project" value="InterPro"/>
</dbReference>
<name>Q1YQ45_9GAMM</name>
<dbReference type="SUPFAM" id="SSF88946">
    <property type="entry name" value="Sigma2 domain of RNA polymerase sigma factors"/>
    <property type="match status" value="1"/>
</dbReference>
<feature type="domain" description="RNA polymerase sigma factor 70 region 4 type 2" evidence="6">
    <location>
        <begin position="150"/>
        <end position="193"/>
    </location>
</feature>
<evidence type="ECO:0000313" key="8">
    <source>
        <dbReference type="Proteomes" id="UP000005555"/>
    </source>
</evidence>
<evidence type="ECO:0000256" key="3">
    <source>
        <dbReference type="ARBA" id="ARBA00023082"/>
    </source>
</evidence>
<dbReference type="Gene3D" id="1.10.10.10">
    <property type="entry name" value="Winged helix-like DNA-binding domain superfamily/Winged helix DNA-binding domain"/>
    <property type="match status" value="1"/>
</dbReference>
<dbReference type="PANTHER" id="PTHR43133">
    <property type="entry name" value="RNA POLYMERASE ECF-TYPE SIGMA FACTO"/>
    <property type="match status" value="1"/>
</dbReference>
<comment type="similarity">
    <text evidence="1">Belongs to the sigma-70 factor family. ECF subfamily.</text>
</comment>
<dbReference type="InterPro" id="IPR036388">
    <property type="entry name" value="WH-like_DNA-bd_sf"/>
</dbReference>
<dbReference type="Gene3D" id="1.10.1740.10">
    <property type="match status" value="1"/>
</dbReference>
<dbReference type="EMBL" id="AAPI01000007">
    <property type="protein sequence ID" value="EAS46398.1"/>
    <property type="molecule type" value="Genomic_DNA"/>
</dbReference>
<dbReference type="SUPFAM" id="SSF88659">
    <property type="entry name" value="Sigma3 and sigma4 domains of RNA polymerase sigma factors"/>
    <property type="match status" value="1"/>
</dbReference>
<dbReference type="Pfam" id="PF08281">
    <property type="entry name" value="Sigma70_r4_2"/>
    <property type="match status" value="1"/>
</dbReference>
<dbReference type="InterPro" id="IPR039425">
    <property type="entry name" value="RNA_pol_sigma-70-like"/>
</dbReference>
<dbReference type="InterPro" id="IPR013324">
    <property type="entry name" value="RNA_pol_sigma_r3/r4-like"/>
</dbReference>
<evidence type="ECO:0000259" key="5">
    <source>
        <dbReference type="Pfam" id="PF04542"/>
    </source>
</evidence>
<proteinExistence type="inferred from homology"/>
<keyword evidence="2" id="KW-0805">Transcription regulation</keyword>
<evidence type="ECO:0000256" key="4">
    <source>
        <dbReference type="ARBA" id="ARBA00023163"/>
    </source>
</evidence>
<keyword evidence="8" id="KW-1185">Reference proteome</keyword>
<accession>Q1YQ45</accession>
<evidence type="ECO:0000313" key="7">
    <source>
        <dbReference type="EMBL" id="EAS46398.1"/>
    </source>
</evidence>
<dbReference type="HOGENOM" id="CLU_047691_12_5_6"/>